<dbReference type="InterPro" id="IPR032377">
    <property type="entry name" value="STAR_dimer"/>
</dbReference>
<dbReference type="Gene3D" id="3.30.1370.10">
    <property type="entry name" value="K Homology domain, type 1"/>
    <property type="match status" value="2"/>
</dbReference>
<dbReference type="SUPFAM" id="SSF54791">
    <property type="entry name" value="Eukaryotic type KH-domain (KH-domain type I)"/>
    <property type="match status" value="1"/>
</dbReference>
<dbReference type="GO" id="GO:0005634">
    <property type="term" value="C:nucleus"/>
    <property type="evidence" value="ECO:0007669"/>
    <property type="project" value="TreeGrafter"/>
</dbReference>
<comment type="caution">
    <text evidence="3">The sequence shown here is derived from an EMBL/GenBank/DDBJ whole genome shotgun (WGS) entry which is preliminary data.</text>
</comment>
<dbReference type="PANTHER" id="PTHR11208:SF154">
    <property type="entry name" value="OS05G0419500 PROTEIN"/>
    <property type="match status" value="1"/>
</dbReference>
<proteinExistence type="predicted"/>
<reference evidence="3" key="1">
    <citation type="journal article" date="2018" name="DNA Res.">
        <title>Multiple hybrid de novo genome assembly of finger millet, an orphan allotetraploid crop.</title>
        <authorList>
            <person name="Hatakeyama M."/>
            <person name="Aluri S."/>
            <person name="Balachadran M.T."/>
            <person name="Sivarajan S.R."/>
            <person name="Patrignani A."/>
            <person name="Gruter S."/>
            <person name="Poveda L."/>
            <person name="Shimizu-Inatsugi R."/>
            <person name="Baeten J."/>
            <person name="Francoijs K.J."/>
            <person name="Nataraja K.N."/>
            <person name="Reddy Y.A.N."/>
            <person name="Phadnis S."/>
            <person name="Ravikumar R.L."/>
            <person name="Schlapbach R."/>
            <person name="Sreeman S.M."/>
            <person name="Shimizu K.K."/>
        </authorList>
    </citation>
    <scope>NUCLEOTIDE SEQUENCE</scope>
</reference>
<accession>A0AAV5BSW7</accession>
<evidence type="ECO:0000313" key="3">
    <source>
        <dbReference type="EMBL" id="GJM88617.1"/>
    </source>
</evidence>
<gene>
    <name evidence="3" type="primary">ga04697</name>
    <name evidence="3" type="ORF">PR202_ga04697</name>
</gene>
<dbReference type="EMBL" id="BQKI01000002">
    <property type="protein sequence ID" value="GJM88617.1"/>
    <property type="molecule type" value="Genomic_DNA"/>
</dbReference>
<feature type="compositionally biased region" description="Polar residues" evidence="1">
    <location>
        <begin position="13"/>
        <end position="31"/>
    </location>
</feature>
<keyword evidence="4" id="KW-1185">Reference proteome</keyword>
<dbReference type="InterPro" id="IPR045071">
    <property type="entry name" value="BBP-like"/>
</dbReference>
<evidence type="ECO:0000256" key="1">
    <source>
        <dbReference type="SAM" id="MobiDB-lite"/>
    </source>
</evidence>
<sequence>MDERIPAPPFFQYSPSGVHSSPHHQSPLRSSASERERYLAELLAERQKLAPFMQVLPFCNRLLNQEILRVSSLPPNPNFVEPERIDHGSPSPLRIAGHPMNGQPMDIEGWSGMQTEHLGVLQSSSIGWNGAPGPGVVGSPIVKKVVRIDVPVDKYPNEDKLRDKPGYEHLNDPLHVLVEAEFAADIVDARLNQAVAILEDLLKPVDESMDYYKKQA</sequence>
<feature type="region of interest" description="Disordered" evidence="1">
    <location>
        <begin position="11"/>
        <end position="32"/>
    </location>
</feature>
<dbReference type="GO" id="GO:0003729">
    <property type="term" value="F:mRNA binding"/>
    <property type="evidence" value="ECO:0007669"/>
    <property type="project" value="TreeGrafter"/>
</dbReference>
<name>A0AAV5BSW7_ELECO</name>
<evidence type="ECO:0000259" key="2">
    <source>
        <dbReference type="Pfam" id="PF16544"/>
    </source>
</evidence>
<organism evidence="3 4">
    <name type="scientific">Eleusine coracana subsp. coracana</name>
    <dbReference type="NCBI Taxonomy" id="191504"/>
    <lineage>
        <taxon>Eukaryota</taxon>
        <taxon>Viridiplantae</taxon>
        <taxon>Streptophyta</taxon>
        <taxon>Embryophyta</taxon>
        <taxon>Tracheophyta</taxon>
        <taxon>Spermatophyta</taxon>
        <taxon>Magnoliopsida</taxon>
        <taxon>Liliopsida</taxon>
        <taxon>Poales</taxon>
        <taxon>Poaceae</taxon>
        <taxon>PACMAD clade</taxon>
        <taxon>Chloridoideae</taxon>
        <taxon>Cynodonteae</taxon>
        <taxon>Eleusininae</taxon>
        <taxon>Eleusine</taxon>
    </lineage>
</organism>
<dbReference type="InterPro" id="IPR036612">
    <property type="entry name" value="KH_dom_type_1_sf"/>
</dbReference>
<dbReference type="Proteomes" id="UP001054889">
    <property type="component" value="Unassembled WGS sequence"/>
</dbReference>
<dbReference type="PANTHER" id="PTHR11208">
    <property type="entry name" value="RNA-BINDING PROTEIN RELATED"/>
    <property type="match status" value="1"/>
</dbReference>
<evidence type="ECO:0000313" key="4">
    <source>
        <dbReference type="Proteomes" id="UP001054889"/>
    </source>
</evidence>
<reference evidence="3" key="2">
    <citation type="submission" date="2021-12" db="EMBL/GenBank/DDBJ databases">
        <title>Resequencing data analysis of finger millet.</title>
        <authorList>
            <person name="Hatakeyama M."/>
            <person name="Aluri S."/>
            <person name="Balachadran M.T."/>
            <person name="Sivarajan S.R."/>
            <person name="Poveda L."/>
            <person name="Shimizu-Inatsugi R."/>
            <person name="Schlapbach R."/>
            <person name="Sreeman S.M."/>
            <person name="Shimizu K.K."/>
        </authorList>
    </citation>
    <scope>NUCLEOTIDE SEQUENCE</scope>
</reference>
<protein>
    <recommendedName>
        <fullName evidence="2">STAR protein homodimerisation region domain-containing protein</fullName>
    </recommendedName>
</protein>
<dbReference type="Pfam" id="PF16544">
    <property type="entry name" value="STAR_dimer"/>
    <property type="match status" value="1"/>
</dbReference>
<dbReference type="AlphaFoldDB" id="A0AAV5BSW7"/>
<dbReference type="GO" id="GO:0048024">
    <property type="term" value="P:regulation of mRNA splicing, via spliceosome"/>
    <property type="evidence" value="ECO:0007669"/>
    <property type="project" value="TreeGrafter"/>
</dbReference>
<feature type="domain" description="STAR protein homodimerisation region" evidence="2">
    <location>
        <begin position="35"/>
        <end position="81"/>
    </location>
</feature>